<feature type="transmembrane region" description="Helical" evidence="8">
    <location>
        <begin position="263"/>
        <end position="283"/>
    </location>
</feature>
<comment type="subcellular location">
    <subcellularLocation>
        <location evidence="1">Membrane</location>
        <topology evidence="1">Multi-pass membrane protein</topology>
    </subcellularLocation>
</comment>
<dbReference type="AlphaFoldDB" id="A0AAD9JLZ4"/>
<evidence type="ECO:0000256" key="8">
    <source>
        <dbReference type="SAM" id="Phobius"/>
    </source>
</evidence>
<evidence type="ECO:0000256" key="2">
    <source>
        <dbReference type="ARBA" id="ARBA00009706"/>
    </source>
</evidence>
<organism evidence="10 11">
    <name type="scientific">Paralvinella palmiformis</name>
    <dbReference type="NCBI Taxonomy" id="53620"/>
    <lineage>
        <taxon>Eukaryota</taxon>
        <taxon>Metazoa</taxon>
        <taxon>Spiralia</taxon>
        <taxon>Lophotrochozoa</taxon>
        <taxon>Annelida</taxon>
        <taxon>Polychaeta</taxon>
        <taxon>Sedentaria</taxon>
        <taxon>Canalipalpata</taxon>
        <taxon>Terebellida</taxon>
        <taxon>Terebelliformia</taxon>
        <taxon>Alvinellidae</taxon>
        <taxon>Paralvinella</taxon>
    </lineage>
</organism>
<feature type="transmembrane region" description="Helical" evidence="8">
    <location>
        <begin position="309"/>
        <end position="327"/>
    </location>
</feature>
<comment type="caution">
    <text evidence="10">The sequence shown here is derived from an EMBL/GenBank/DDBJ whole genome shotgun (WGS) entry which is preliminary data.</text>
</comment>
<keyword evidence="5 8" id="KW-0472">Membrane</keyword>
<evidence type="ECO:0008006" key="12">
    <source>
        <dbReference type="Google" id="ProtNLM"/>
    </source>
</evidence>
<evidence type="ECO:0000256" key="1">
    <source>
        <dbReference type="ARBA" id="ARBA00004141"/>
    </source>
</evidence>
<feature type="transmembrane region" description="Helical" evidence="8">
    <location>
        <begin position="103"/>
        <end position="124"/>
    </location>
</feature>
<keyword evidence="4 8" id="KW-1133">Transmembrane helix</keyword>
<accession>A0AAD9JLZ4</accession>
<dbReference type="Proteomes" id="UP001208570">
    <property type="component" value="Unassembled WGS sequence"/>
</dbReference>
<comment type="similarity">
    <text evidence="2">Belongs to the TMEM161 family.</text>
</comment>
<dbReference type="Pfam" id="PF10268">
    <property type="entry name" value="Tmemb_161AB"/>
    <property type="match status" value="1"/>
</dbReference>
<feature type="transmembrane region" description="Helical" evidence="8">
    <location>
        <begin position="360"/>
        <end position="385"/>
    </location>
</feature>
<keyword evidence="6" id="KW-0325">Glycoprotein</keyword>
<evidence type="ECO:0000256" key="5">
    <source>
        <dbReference type="ARBA" id="ARBA00023136"/>
    </source>
</evidence>
<feature type="transmembrane region" description="Helical" evidence="8">
    <location>
        <begin position="136"/>
        <end position="157"/>
    </location>
</feature>
<feature type="signal peptide" evidence="9">
    <location>
        <begin position="1"/>
        <end position="23"/>
    </location>
</feature>
<evidence type="ECO:0000256" key="3">
    <source>
        <dbReference type="ARBA" id="ARBA00022692"/>
    </source>
</evidence>
<sequence length="473" mass="54090">MAVLGVQLVFSMVLASILSRVNPEHSFARWILCSRLVRYLHPSDEELRKLAGVPPPSNKYRRKDADRKDSSFTVPKNLGIQLDSVRVTEFDVLPLHFYTEYQWLLDFSLCALFVYIMTELYYSFIEPKGEFNLSMMWGLLVLGFALKVLYGLTAIYFRTEEEGERIMCVMFGFFFLVLSMGILITNDDTLEFGLEAAYYNFSTGATLFLQNQGIESAGPASYITFLIILALASAILGAFLTFPGLRLARMHSDSLKYASERPLFQLLLHLNMVAPLIASLMWVKPITRDFLVHRGRHAMSDETFNAVRLWFLLAFCAMRFFLVWPHLQSHLNLAFLKLDKLRKEAGRIKAVELQKMIVHVFYYLCVVALQYLTPIIFLLFSVLMLKTLGNLSLLGSSFPAGAPVTMEMLHKPTDESVTATASQFSLALKNLRHVFTPMCFQALFSYLCWWICTSWFITSAFGLVYYAYFESTS</sequence>
<gene>
    <name evidence="10" type="ORF">LSH36_253g03020</name>
</gene>
<evidence type="ECO:0000313" key="10">
    <source>
        <dbReference type="EMBL" id="KAK2154940.1"/>
    </source>
</evidence>
<evidence type="ECO:0000256" key="9">
    <source>
        <dbReference type="SAM" id="SignalP"/>
    </source>
</evidence>
<keyword evidence="11" id="KW-1185">Reference proteome</keyword>
<dbReference type="PANTHER" id="PTHR13624:SF6">
    <property type="entry name" value="EMEI"/>
    <property type="match status" value="1"/>
</dbReference>
<keyword evidence="9" id="KW-0732">Signal</keyword>
<protein>
    <recommendedName>
        <fullName evidence="12">Transmembrane protein 161B</fullName>
    </recommendedName>
</protein>
<keyword evidence="3 8" id="KW-0812">Transmembrane</keyword>
<evidence type="ECO:0000313" key="11">
    <source>
        <dbReference type="Proteomes" id="UP001208570"/>
    </source>
</evidence>
<feature type="transmembrane region" description="Helical" evidence="8">
    <location>
        <begin position="163"/>
        <end position="184"/>
    </location>
</feature>
<evidence type="ECO:0000256" key="7">
    <source>
        <dbReference type="SAM" id="MobiDB-lite"/>
    </source>
</evidence>
<evidence type="ECO:0000256" key="4">
    <source>
        <dbReference type="ARBA" id="ARBA00022989"/>
    </source>
</evidence>
<feature type="region of interest" description="Disordered" evidence="7">
    <location>
        <begin position="50"/>
        <end position="70"/>
    </location>
</feature>
<dbReference type="InterPro" id="IPR019395">
    <property type="entry name" value="Transmembrane_161A/B"/>
</dbReference>
<feature type="chain" id="PRO_5041922348" description="Transmembrane protein 161B" evidence="9">
    <location>
        <begin position="24"/>
        <end position="473"/>
    </location>
</feature>
<evidence type="ECO:0000256" key="6">
    <source>
        <dbReference type="ARBA" id="ARBA00023180"/>
    </source>
</evidence>
<dbReference type="EMBL" id="JAODUP010000253">
    <property type="protein sequence ID" value="KAK2154940.1"/>
    <property type="molecule type" value="Genomic_DNA"/>
</dbReference>
<dbReference type="PANTHER" id="PTHR13624">
    <property type="entry name" value="RE42071P"/>
    <property type="match status" value="1"/>
</dbReference>
<feature type="transmembrane region" description="Helical" evidence="8">
    <location>
        <begin position="443"/>
        <end position="468"/>
    </location>
</feature>
<proteinExistence type="inferred from homology"/>
<feature type="transmembrane region" description="Helical" evidence="8">
    <location>
        <begin position="220"/>
        <end position="242"/>
    </location>
</feature>
<name>A0AAD9JLZ4_9ANNE</name>
<dbReference type="GO" id="GO:0016020">
    <property type="term" value="C:membrane"/>
    <property type="evidence" value="ECO:0007669"/>
    <property type="project" value="UniProtKB-SubCell"/>
</dbReference>
<reference evidence="10" key="1">
    <citation type="journal article" date="2023" name="Mol. Biol. Evol.">
        <title>Third-Generation Sequencing Reveals the Adaptive Role of the Epigenome in Three Deep-Sea Polychaetes.</title>
        <authorList>
            <person name="Perez M."/>
            <person name="Aroh O."/>
            <person name="Sun Y."/>
            <person name="Lan Y."/>
            <person name="Juniper S.K."/>
            <person name="Young C.R."/>
            <person name="Angers B."/>
            <person name="Qian P.Y."/>
        </authorList>
    </citation>
    <scope>NUCLEOTIDE SEQUENCE</scope>
    <source>
        <strain evidence="10">P08H-3</strain>
    </source>
</reference>